<evidence type="ECO:0000313" key="3">
    <source>
        <dbReference type="EMBL" id="TGZ81280.1"/>
    </source>
</evidence>
<dbReference type="InterPro" id="IPR001138">
    <property type="entry name" value="Zn2Cys6_DnaBD"/>
</dbReference>
<feature type="region of interest" description="Disordered" evidence="2">
    <location>
        <begin position="1"/>
        <end position="379"/>
    </location>
</feature>
<name>A0A4S2MX85_9PEZI</name>
<organism evidence="3 4">
    <name type="scientific">Ascodesmis nigricans</name>
    <dbReference type="NCBI Taxonomy" id="341454"/>
    <lineage>
        <taxon>Eukaryota</taxon>
        <taxon>Fungi</taxon>
        <taxon>Dikarya</taxon>
        <taxon>Ascomycota</taxon>
        <taxon>Pezizomycotina</taxon>
        <taxon>Pezizomycetes</taxon>
        <taxon>Pezizales</taxon>
        <taxon>Ascodesmidaceae</taxon>
        <taxon>Ascodesmis</taxon>
    </lineage>
</organism>
<feature type="compositionally biased region" description="Basic and acidic residues" evidence="2">
    <location>
        <begin position="82"/>
        <end position="91"/>
    </location>
</feature>
<accession>A0A4S2MX85</accession>
<keyword evidence="1" id="KW-0539">Nucleus</keyword>
<proteinExistence type="predicted"/>
<keyword evidence="4" id="KW-1185">Reference proteome</keyword>
<evidence type="ECO:0000313" key="4">
    <source>
        <dbReference type="Proteomes" id="UP000298138"/>
    </source>
</evidence>
<feature type="compositionally biased region" description="Pro residues" evidence="2">
    <location>
        <begin position="202"/>
        <end position="229"/>
    </location>
</feature>
<evidence type="ECO:0008006" key="5">
    <source>
        <dbReference type="Google" id="ProtNLM"/>
    </source>
</evidence>
<sequence length="456" mass="49608">MSAENQYTVHQGSGPGPYPPHQHAAVAHPPPFSGPASVTGNPGFGYREEHHVSFGGSADTGEMMTGVIGGPPVHHSGPHHYAYHEYIDPSHRPPPQSHPTTHHPPPPPPPGQPQWHEPNYENGIHTPMPESVPPGKPGIPEGPPISPHHTSRNWDKPQNGYMFNKSPSQDSNGYPQHSSVPSPQNQRHSQPALNRTIEPNAAPSPPTQYPGSPRTPLPQQMGPPAPGLPLPHKSHRPQSGQRTSLSISSTPSSAPHDGLDHRTFVEQPHNSPLRSSMEPFVPRHVSGGNSFASPGLPSHQQQYAHHRQGSFGDSRPQIQHRHSSDGRMYTSEDIKRENGSRVPSVSMSPAPMIGEVENSPNSKMESGETSKKRGVPAFRDPKTGIDYYENEYVPPDVLLPAGFQRGIGKQSQDLLLPLEKDGIQVNPEWGLTAGGKARQRLPAACRNCRQKKIKCV</sequence>
<dbReference type="GO" id="GO:0008270">
    <property type="term" value="F:zinc ion binding"/>
    <property type="evidence" value="ECO:0007669"/>
    <property type="project" value="InterPro"/>
</dbReference>
<dbReference type="EMBL" id="ML220120">
    <property type="protein sequence ID" value="TGZ81280.1"/>
    <property type="molecule type" value="Genomic_DNA"/>
</dbReference>
<dbReference type="Proteomes" id="UP000298138">
    <property type="component" value="Unassembled WGS sequence"/>
</dbReference>
<evidence type="ECO:0000256" key="2">
    <source>
        <dbReference type="SAM" id="MobiDB-lite"/>
    </source>
</evidence>
<dbReference type="InParanoid" id="A0A4S2MX85"/>
<gene>
    <name evidence="3" type="ORF">EX30DRAFT_271996</name>
</gene>
<dbReference type="GO" id="GO:0000981">
    <property type="term" value="F:DNA-binding transcription factor activity, RNA polymerase II-specific"/>
    <property type="evidence" value="ECO:0007669"/>
    <property type="project" value="InterPro"/>
</dbReference>
<feature type="compositionally biased region" description="Low complexity" evidence="2">
    <location>
        <begin position="244"/>
        <end position="253"/>
    </location>
</feature>
<feature type="compositionally biased region" description="Polar residues" evidence="2">
    <location>
        <begin position="165"/>
        <end position="193"/>
    </location>
</feature>
<protein>
    <recommendedName>
        <fullName evidence="5">Zn(2)-C6 fungal-type domain-containing protein</fullName>
    </recommendedName>
</protein>
<dbReference type="CDD" id="cd00067">
    <property type="entry name" value="GAL4"/>
    <property type="match status" value="1"/>
</dbReference>
<dbReference type="OrthoDB" id="2563500at2759"/>
<dbReference type="AlphaFoldDB" id="A0A4S2MX85"/>
<feature type="compositionally biased region" description="Polar residues" evidence="2">
    <location>
        <begin position="287"/>
        <end position="303"/>
    </location>
</feature>
<feature type="compositionally biased region" description="Polar residues" evidence="2">
    <location>
        <begin position="1"/>
        <end position="11"/>
    </location>
</feature>
<evidence type="ECO:0000256" key="1">
    <source>
        <dbReference type="ARBA" id="ARBA00023242"/>
    </source>
</evidence>
<feature type="compositionally biased region" description="Basic and acidic residues" evidence="2">
    <location>
        <begin position="322"/>
        <end position="339"/>
    </location>
</feature>
<reference evidence="3 4" key="1">
    <citation type="submission" date="2019-04" db="EMBL/GenBank/DDBJ databases">
        <title>Comparative genomics and transcriptomics to analyze fruiting body development in filamentous ascomycetes.</title>
        <authorList>
            <consortium name="DOE Joint Genome Institute"/>
            <person name="Lutkenhaus R."/>
            <person name="Traeger S."/>
            <person name="Breuer J."/>
            <person name="Kuo A."/>
            <person name="Lipzen A."/>
            <person name="Pangilinan J."/>
            <person name="Dilworth D."/>
            <person name="Sandor L."/>
            <person name="Poggeler S."/>
            <person name="Barry K."/>
            <person name="Grigoriev I.V."/>
            <person name="Nowrousian M."/>
        </authorList>
    </citation>
    <scope>NUCLEOTIDE SEQUENCE [LARGE SCALE GENOMIC DNA]</scope>
    <source>
        <strain evidence="3 4">CBS 389.68</strain>
    </source>
</reference>
<feature type="compositionally biased region" description="Pro residues" evidence="2">
    <location>
        <begin position="92"/>
        <end position="112"/>
    </location>
</feature>
<feature type="compositionally biased region" description="Pro residues" evidence="2">
    <location>
        <begin position="130"/>
        <end position="146"/>
    </location>
</feature>